<keyword evidence="5 6" id="KW-0472">Membrane</keyword>
<comment type="caution">
    <text evidence="8">The sequence shown here is derived from an EMBL/GenBank/DDBJ whole genome shotgun (WGS) entry which is preliminary data.</text>
</comment>
<feature type="transmembrane region" description="Helical" evidence="6">
    <location>
        <begin position="247"/>
        <end position="271"/>
    </location>
</feature>
<feature type="transmembrane region" description="Helical" evidence="6">
    <location>
        <begin position="76"/>
        <end position="94"/>
    </location>
</feature>
<feature type="transmembrane region" description="Helical" evidence="6">
    <location>
        <begin position="370"/>
        <end position="389"/>
    </location>
</feature>
<dbReference type="InterPro" id="IPR036259">
    <property type="entry name" value="MFS_trans_sf"/>
</dbReference>
<evidence type="ECO:0000256" key="4">
    <source>
        <dbReference type="ARBA" id="ARBA00022989"/>
    </source>
</evidence>
<accession>A0A427TPH1</accession>
<feature type="transmembrane region" description="Helical" evidence="6">
    <location>
        <begin position="131"/>
        <end position="154"/>
    </location>
</feature>
<dbReference type="GO" id="GO:0022857">
    <property type="term" value="F:transmembrane transporter activity"/>
    <property type="evidence" value="ECO:0007669"/>
    <property type="project" value="InterPro"/>
</dbReference>
<keyword evidence="3 6" id="KW-0812">Transmembrane</keyword>
<dbReference type="RefSeq" id="WP_125480961.1">
    <property type="nucleotide sequence ID" value="NZ_RSFW01000017.1"/>
</dbReference>
<dbReference type="AlphaFoldDB" id="A0A427TPH1"/>
<evidence type="ECO:0000313" key="8">
    <source>
        <dbReference type="EMBL" id="RSD26259.1"/>
    </source>
</evidence>
<dbReference type="Proteomes" id="UP000279911">
    <property type="component" value="Unassembled WGS sequence"/>
</dbReference>
<reference evidence="9" key="1">
    <citation type="submission" date="2018-12" db="EMBL/GenBank/DDBJ databases">
        <title>Bacillus chawlae sp. nov., Bacillus glennii sp. nov., and Bacillus saganii sp. nov. Isolated from the Vehicle Assembly Building at Kennedy Space Center where the Viking Spacecraft were Assembled.</title>
        <authorList>
            <person name="Seuylemezian A."/>
            <person name="Vaishampayan P."/>
        </authorList>
    </citation>
    <scope>NUCLEOTIDE SEQUENCE [LARGE SCALE GENOMIC DNA]</scope>
    <source>
        <strain evidence="9">DSM 13966</strain>
    </source>
</reference>
<dbReference type="InterPro" id="IPR011701">
    <property type="entry name" value="MFS"/>
</dbReference>
<feature type="transmembrane region" description="Helical" evidence="6">
    <location>
        <begin position="336"/>
        <end position="358"/>
    </location>
</feature>
<dbReference type="PROSITE" id="PS50850">
    <property type="entry name" value="MFS"/>
    <property type="match status" value="1"/>
</dbReference>
<evidence type="ECO:0000256" key="6">
    <source>
        <dbReference type="SAM" id="Phobius"/>
    </source>
</evidence>
<keyword evidence="4 6" id="KW-1133">Transmembrane helix</keyword>
<proteinExistence type="predicted"/>
<keyword evidence="2" id="KW-0813">Transport</keyword>
<feature type="transmembrane region" description="Helical" evidence="6">
    <location>
        <begin position="47"/>
        <end position="67"/>
    </location>
</feature>
<dbReference type="GO" id="GO:0005886">
    <property type="term" value="C:plasma membrane"/>
    <property type="evidence" value="ECO:0007669"/>
    <property type="project" value="UniProtKB-SubCell"/>
</dbReference>
<evidence type="ECO:0000313" key="9">
    <source>
        <dbReference type="Proteomes" id="UP000279911"/>
    </source>
</evidence>
<feature type="transmembrane region" description="Helical" evidence="6">
    <location>
        <begin position="100"/>
        <end position="119"/>
    </location>
</feature>
<feature type="transmembrane region" description="Helical" evidence="6">
    <location>
        <begin position="278"/>
        <end position="297"/>
    </location>
</feature>
<evidence type="ECO:0000256" key="2">
    <source>
        <dbReference type="ARBA" id="ARBA00022448"/>
    </source>
</evidence>
<dbReference type="PANTHER" id="PTHR23521:SF3">
    <property type="entry name" value="MFS TRANSPORTER"/>
    <property type="match status" value="1"/>
</dbReference>
<dbReference type="OrthoDB" id="9781976at2"/>
<evidence type="ECO:0000256" key="1">
    <source>
        <dbReference type="ARBA" id="ARBA00004651"/>
    </source>
</evidence>
<gene>
    <name evidence="8" type="ORF">EJA10_15700</name>
</gene>
<organism evidence="8 9">
    <name type="scientific">Mesobacillus subterraneus</name>
    <dbReference type="NCBI Taxonomy" id="285983"/>
    <lineage>
        <taxon>Bacteria</taxon>
        <taxon>Bacillati</taxon>
        <taxon>Bacillota</taxon>
        <taxon>Bacilli</taxon>
        <taxon>Bacillales</taxon>
        <taxon>Bacillaceae</taxon>
        <taxon>Mesobacillus</taxon>
    </lineage>
</organism>
<dbReference type="Pfam" id="PF07690">
    <property type="entry name" value="MFS_1"/>
    <property type="match status" value="1"/>
</dbReference>
<dbReference type="InterPro" id="IPR020846">
    <property type="entry name" value="MFS_dom"/>
</dbReference>
<feature type="transmembrane region" description="Helical" evidence="6">
    <location>
        <begin position="160"/>
        <end position="182"/>
    </location>
</feature>
<comment type="subcellular location">
    <subcellularLocation>
        <location evidence="1">Cell membrane</location>
        <topology evidence="1">Multi-pass membrane protein</topology>
    </subcellularLocation>
</comment>
<dbReference type="PANTHER" id="PTHR23521">
    <property type="entry name" value="TRANSPORTER MFS SUPERFAMILY"/>
    <property type="match status" value="1"/>
</dbReference>
<evidence type="ECO:0000256" key="3">
    <source>
        <dbReference type="ARBA" id="ARBA00022692"/>
    </source>
</evidence>
<dbReference type="EMBL" id="RSFW01000017">
    <property type="protein sequence ID" value="RSD26259.1"/>
    <property type="molecule type" value="Genomic_DNA"/>
</dbReference>
<feature type="domain" description="Major facilitator superfamily (MFS) profile" evidence="7">
    <location>
        <begin position="1"/>
        <end position="394"/>
    </location>
</feature>
<dbReference type="SUPFAM" id="SSF103473">
    <property type="entry name" value="MFS general substrate transporter"/>
    <property type="match status" value="1"/>
</dbReference>
<name>A0A427TPH1_9BACI</name>
<evidence type="ECO:0000256" key="5">
    <source>
        <dbReference type="ARBA" id="ARBA00023136"/>
    </source>
</evidence>
<evidence type="ECO:0000259" key="7">
    <source>
        <dbReference type="PROSITE" id="PS50850"/>
    </source>
</evidence>
<dbReference type="Gene3D" id="1.20.1250.20">
    <property type="entry name" value="MFS general substrate transporter like domains"/>
    <property type="match status" value="2"/>
</dbReference>
<protein>
    <submittedName>
        <fullName evidence="8">MFS transporter</fullName>
    </submittedName>
</protein>
<sequence>MIRGSWKALAWIALAELCALSLWFSASVIAPELIQVWNLSSNLEAWLSASVPIGFVTGALVSSYFGIADRFNPRKVFAFSAFLGALMNASLILADQAYLGILLRILTGISLAGVYPIAVKILSQWFPKKRGFAIGILIAALTLGSSLPHFIIMFFSSLNWQLVIICSSILALLAAIIVIWILEDAPVTINKSPFSFKLIKKVISNKPVMLANYGYFGHMWELYAMWTWIPIFLTASFTSYSPGISPWFIALSSFITIGIAGGIGCVVGGLVSDKIGRANLTIISMLISAICCILIGFTFGQYIWLTLVLSIIWGMSVISDSAQFSAAVSEAAEAEYVGTALTFQMCIGFLITIFSINLIPVIQRFVGWEWVFTGLAIGPILGIVSMVQYKRYEIGHVKGTIGSIK</sequence>